<feature type="region of interest" description="Disordered" evidence="1">
    <location>
        <begin position="495"/>
        <end position="522"/>
    </location>
</feature>
<feature type="region of interest" description="Disordered" evidence="1">
    <location>
        <begin position="238"/>
        <end position="258"/>
    </location>
</feature>
<dbReference type="AlphaFoldDB" id="A0A9P5N490"/>
<feature type="compositionally biased region" description="Polar residues" evidence="1">
    <location>
        <begin position="248"/>
        <end position="258"/>
    </location>
</feature>
<name>A0A9P5N490_9AGAM</name>
<comment type="caution">
    <text evidence="2">The sequence shown here is derived from an EMBL/GenBank/DDBJ whole genome shotgun (WGS) entry which is preliminary data.</text>
</comment>
<feature type="region of interest" description="Disordered" evidence="1">
    <location>
        <begin position="271"/>
        <end position="356"/>
    </location>
</feature>
<organism evidence="2 3">
    <name type="scientific">Russula ochroleuca</name>
    <dbReference type="NCBI Taxonomy" id="152965"/>
    <lineage>
        <taxon>Eukaryota</taxon>
        <taxon>Fungi</taxon>
        <taxon>Dikarya</taxon>
        <taxon>Basidiomycota</taxon>
        <taxon>Agaricomycotina</taxon>
        <taxon>Agaricomycetes</taxon>
        <taxon>Russulales</taxon>
        <taxon>Russulaceae</taxon>
        <taxon>Russula</taxon>
    </lineage>
</organism>
<dbReference type="Proteomes" id="UP000759537">
    <property type="component" value="Unassembled WGS sequence"/>
</dbReference>
<keyword evidence="3" id="KW-1185">Reference proteome</keyword>
<proteinExistence type="predicted"/>
<feature type="region of interest" description="Disordered" evidence="1">
    <location>
        <begin position="574"/>
        <end position="632"/>
    </location>
</feature>
<dbReference type="EMBL" id="WHVB01000002">
    <property type="protein sequence ID" value="KAF8485979.1"/>
    <property type="molecule type" value="Genomic_DNA"/>
</dbReference>
<feature type="compositionally biased region" description="Low complexity" evidence="1">
    <location>
        <begin position="505"/>
        <end position="515"/>
    </location>
</feature>
<dbReference type="GO" id="GO:0035091">
    <property type="term" value="F:phosphatidylinositol binding"/>
    <property type="evidence" value="ECO:0007669"/>
    <property type="project" value="InterPro"/>
</dbReference>
<evidence type="ECO:0008006" key="4">
    <source>
        <dbReference type="Google" id="ProtNLM"/>
    </source>
</evidence>
<reference evidence="2" key="2">
    <citation type="journal article" date="2020" name="Nat. Commun.">
        <title>Large-scale genome sequencing of mycorrhizal fungi provides insights into the early evolution of symbiotic traits.</title>
        <authorList>
            <person name="Miyauchi S."/>
            <person name="Kiss E."/>
            <person name="Kuo A."/>
            <person name="Drula E."/>
            <person name="Kohler A."/>
            <person name="Sanchez-Garcia M."/>
            <person name="Morin E."/>
            <person name="Andreopoulos B."/>
            <person name="Barry K.W."/>
            <person name="Bonito G."/>
            <person name="Buee M."/>
            <person name="Carver A."/>
            <person name="Chen C."/>
            <person name="Cichocki N."/>
            <person name="Clum A."/>
            <person name="Culley D."/>
            <person name="Crous P.W."/>
            <person name="Fauchery L."/>
            <person name="Girlanda M."/>
            <person name="Hayes R.D."/>
            <person name="Keri Z."/>
            <person name="LaButti K."/>
            <person name="Lipzen A."/>
            <person name="Lombard V."/>
            <person name="Magnuson J."/>
            <person name="Maillard F."/>
            <person name="Murat C."/>
            <person name="Nolan M."/>
            <person name="Ohm R.A."/>
            <person name="Pangilinan J."/>
            <person name="Pereira M.F."/>
            <person name="Perotto S."/>
            <person name="Peter M."/>
            <person name="Pfister S."/>
            <person name="Riley R."/>
            <person name="Sitrit Y."/>
            <person name="Stielow J.B."/>
            <person name="Szollosi G."/>
            <person name="Zifcakova L."/>
            <person name="Stursova M."/>
            <person name="Spatafora J.W."/>
            <person name="Tedersoo L."/>
            <person name="Vaario L.M."/>
            <person name="Yamada A."/>
            <person name="Yan M."/>
            <person name="Wang P."/>
            <person name="Xu J."/>
            <person name="Bruns T."/>
            <person name="Baldrian P."/>
            <person name="Vilgalys R."/>
            <person name="Dunand C."/>
            <person name="Henrissat B."/>
            <person name="Grigoriev I.V."/>
            <person name="Hibbett D."/>
            <person name="Nagy L.G."/>
            <person name="Martin F.M."/>
        </authorList>
    </citation>
    <scope>NUCLEOTIDE SEQUENCE</scope>
    <source>
        <strain evidence="2">Prilba</strain>
    </source>
</reference>
<gene>
    <name evidence="2" type="ORF">DFH94DRAFT_162793</name>
</gene>
<accession>A0A9P5N490</accession>
<dbReference type="Gene3D" id="3.30.1520.10">
    <property type="entry name" value="Phox-like domain"/>
    <property type="match status" value="1"/>
</dbReference>
<sequence>MALMGILPVGVGSYESGPSYHDYQKRAVHRPAPRRFEVDVLAPAKFGKTHCFGLQIYPILDNVSLISGSTNSAYEIWRTWDDCLWFQQLLEDHYGTMSREKRHRLQAGRGVKKNGVYIHDRAASFESLPPGPDPKSVATDIHQHLPKLAKRGTFFGATQATVDQRQREFSAFIKALFQKDLPSLIVELRDDRAVRDFFGYWRRDSDLVAKKSRPRRPKTAPDGIRNGSFISSFFSTSSVSLSPPPIHPQSTSLCRRSHTTDSTLSLPYAESVLSDFPNPPSSAPARLGSTPRDSATSERERSTIGRKSSTSSANSYGSSSTPPTPSAPSTSSRNRRALSLSHRPKPSSSPQSETFNVTSDFPLFLSSSSRNLIPPSRRPQSPSHVIPGLGTLQEDTVLDSPDSNRPPPTLRGQKIAPVNTERANRSFVGPETDEVSSSEGDVLELLTPVDGTHFNVAVATPTLNGTSEHAWPSSTGSNDSRIEIDLPHITCTDSFSQFEGPISPPTTSSSSSTLRRSCRRRSLSQPLPVASYIPTDVGEGDWSDHAEDTIDAFLGGAGLFASNEQDSIAHYDEVPSDFPLDVSDDPLEPPSVTNFSTPRQEIPDIDRPPRTSHRPRVTASRSRSHLSRAMSTTSSVAMDDTLVVKATFNDVIVGLRARRDVSLKELRQRVLEKFARTEGLPMRGAFELSYLPPAFGAGKKGASMVSLASTSSVDWSGALPLRNERDWATAIASSGSKITLRVSYPTETPRTHNAARTRMARNYV</sequence>
<dbReference type="OrthoDB" id="3244370at2759"/>
<dbReference type="InterPro" id="IPR036871">
    <property type="entry name" value="PX_dom_sf"/>
</dbReference>
<feature type="compositionally biased region" description="Basic residues" evidence="1">
    <location>
        <begin position="610"/>
        <end position="626"/>
    </location>
</feature>
<feature type="region of interest" description="Disordered" evidence="1">
    <location>
        <begin position="370"/>
        <end position="413"/>
    </location>
</feature>
<evidence type="ECO:0000313" key="2">
    <source>
        <dbReference type="EMBL" id="KAF8485979.1"/>
    </source>
</evidence>
<feature type="compositionally biased region" description="Polar residues" evidence="1">
    <location>
        <begin position="346"/>
        <end position="356"/>
    </location>
</feature>
<reference evidence="2" key="1">
    <citation type="submission" date="2019-10" db="EMBL/GenBank/DDBJ databases">
        <authorList>
            <consortium name="DOE Joint Genome Institute"/>
            <person name="Kuo A."/>
            <person name="Miyauchi S."/>
            <person name="Kiss E."/>
            <person name="Drula E."/>
            <person name="Kohler A."/>
            <person name="Sanchez-Garcia M."/>
            <person name="Andreopoulos B."/>
            <person name="Barry K.W."/>
            <person name="Bonito G."/>
            <person name="Buee M."/>
            <person name="Carver A."/>
            <person name="Chen C."/>
            <person name="Cichocki N."/>
            <person name="Clum A."/>
            <person name="Culley D."/>
            <person name="Crous P.W."/>
            <person name="Fauchery L."/>
            <person name="Girlanda M."/>
            <person name="Hayes R."/>
            <person name="Keri Z."/>
            <person name="LaButti K."/>
            <person name="Lipzen A."/>
            <person name="Lombard V."/>
            <person name="Magnuson J."/>
            <person name="Maillard F."/>
            <person name="Morin E."/>
            <person name="Murat C."/>
            <person name="Nolan M."/>
            <person name="Ohm R."/>
            <person name="Pangilinan J."/>
            <person name="Pereira M."/>
            <person name="Perotto S."/>
            <person name="Peter M."/>
            <person name="Riley R."/>
            <person name="Sitrit Y."/>
            <person name="Stielow B."/>
            <person name="Szollosi G."/>
            <person name="Zifcakova L."/>
            <person name="Stursova M."/>
            <person name="Spatafora J.W."/>
            <person name="Tedersoo L."/>
            <person name="Vaario L.-M."/>
            <person name="Yamada A."/>
            <person name="Yan M."/>
            <person name="Wang P."/>
            <person name="Xu J."/>
            <person name="Bruns T."/>
            <person name="Baldrian P."/>
            <person name="Vilgalys R."/>
            <person name="Henrissat B."/>
            <person name="Grigoriev I.V."/>
            <person name="Hibbett D."/>
            <person name="Nagy L.G."/>
            <person name="Martin F.M."/>
        </authorList>
    </citation>
    <scope>NUCLEOTIDE SEQUENCE</scope>
    <source>
        <strain evidence="2">Prilba</strain>
    </source>
</reference>
<feature type="compositionally biased region" description="Low complexity" evidence="1">
    <location>
        <begin position="308"/>
        <end position="332"/>
    </location>
</feature>
<evidence type="ECO:0000256" key="1">
    <source>
        <dbReference type="SAM" id="MobiDB-lite"/>
    </source>
</evidence>
<protein>
    <recommendedName>
        <fullName evidence="4">PX domain-containing protein</fullName>
    </recommendedName>
</protein>
<evidence type="ECO:0000313" key="3">
    <source>
        <dbReference type="Proteomes" id="UP000759537"/>
    </source>
</evidence>